<keyword evidence="7" id="KW-1133">Transmembrane helix</keyword>
<reference evidence="10 11" key="1">
    <citation type="submission" date="2016-08" db="EMBL/GenBank/DDBJ databases">
        <title>Genome sequencing of Paenibacillus sp. TI45-13ar, isolated from Korean traditional nuruk.</title>
        <authorList>
            <person name="Kim S.-J."/>
        </authorList>
    </citation>
    <scope>NUCLEOTIDE SEQUENCE [LARGE SCALE GENOMIC DNA]</scope>
    <source>
        <strain evidence="10 11">TI45-13ar</strain>
    </source>
</reference>
<dbReference type="InterPro" id="IPR004090">
    <property type="entry name" value="Chemotax_Me-accpt_rcpt"/>
</dbReference>
<dbReference type="InterPro" id="IPR024478">
    <property type="entry name" value="HlyB_4HB_MCP"/>
</dbReference>
<dbReference type="InterPro" id="IPR004089">
    <property type="entry name" value="MCPsignal_dom"/>
</dbReference>
<dbReference type="PANTHER" id="PTHR32089">
    <property type="entry name" value="METHYL-ACCEPTING CHEMOTAXIS PROTEIN MCPB"/>
    <property type="match status" value="1"/>
</dbReference>
<feature type="transmembrane region" description="Helical" evidence="7">
    <location>
        <begin position="12"/>
        <end position="32"/>
    </location>
</feature>
<dbReference type="GO" id="GO:0006935">
    <property type="term" value="P:chemotaxis"/>
    <property type="evidence" value="ECO:0007669"/>
    <property type="project" value="InterPro"/>
</dbReference>
<evidence type="ECO:0000256" key="2">
    <source>
        <dbReference type="ARBA" id="ARBA00022475"/>
    </source>
</evidence>
<name>A0A1E3KYC2_9BACL</name>
<dbReference type="GO" id="GO:0004888">
    <property type="term" value="F:transmembrane signaling receptor activity"/>
    <property type="evidence" value="ECO:0007669"/>
    <property type="project" value="InterPro"/>
</dbReference>
<dbReference type="Pfam" id="PF12729">
    <property type="entry name" value="4HB_MCP_1"/>
    <property type="match status" value="1"/>
</dbReference>
<evidence type="ECO:0000256" key="6">
    <source>
        <dbReference type="PROSITE-ProRule" id="PRU00284"/>
    </source>
</evidence>
<dbReference type="RefSeq" id="WP_069329639.1">
    <property type="nucleotide sequence ID" value="NZ_MDER01000086.1"/>
</dbReference>
<proteinExistence type="inferred from homology"/>
<sequence>MQWFRNLRTSVKIISAFLIITLIFVAFGLYSLQNLKDLNTKAKNMYSHNLIAVKDLSEVEVYYQRLRVAVRDLSTAQTPEKEQTLLTKMTDFQKNMETLAQTYGNSITTTNEKQEFDQFNQAYNDYLTLYEEATRLARANNLAAFNEYKDNTLKPAGDQVADSISGMIDNNSNLALQASQEIEQSYAACVKITIVSLILVTLFSILLGSLISRSISSPLRKLTDLISNYAKGDLSQSLENHNKDEVGQLSTSVHTMADNLRQLITRITVSSENVAASSQEISASTEQIANTSNTQAESASMITELFKELSAAIDSVAVSASGAAELSNLTVDMAQQGGQIVSESKASMHEVSQSMNKLEEDSQRIGDIISVIDDIANQTNLLALNAAIEAARAGDQGKGFAVVADEVRKLAERSIDATKQISTIIKVMQKNTQTSVKAVTESVTQSVQTEEAFQKIVHVVNDSAIKVNEIAAACEEEAAQANEVMFAVESIAAASQESAAASEETAATSHSLAQLAEELNTAASVFKV</sequence>
<dbReference type="PROSITE" id="PS50885">
    <property type="entry name" value="HAMP"/>
    <property type="match status" value="1"/>
</dbReference>
<dbReference type="InterPro" id="IPR003660">
    <property type="entry name" value="HAMP_dom"/>
</dbReference>
<dbReference type="EMBL" id="MDER01000086">
    <property type="protein sequence ID" value="ODP26496.1"/>
    <property type="molecule type" value="Genomic_DNA"/>
</dbReference>
<evidence type="ECO:0000256" key="3">
    <source>
        <dbReference type="ARBA" id="ARBA00023136"/>
    </source>
</evidence>
<dbReference type="CDD" id="cd11386">
    <property type="entry name" value="MCP_signal"/>
    <property type="match status" value="1"/>
</dbReference>
<comment type="similarity">
    <text evidence="5">Belongs to the methyl-accepting chemotaxis (MCP) protein family.</text>
</comment>
<feature type="transmembrane region" description="Helical" evidence="7">
    <location>
        <begin position="192"/>
        <end position="211"/>
    </location>
</feature>
<dbReference type="CDD" id="cd06225">
    <property type="entry name" value="HAMP"/>
    <property type="match status" value="1"/>
</dbReference>
<comment type="subcellular location">
    <subcellularLocation>
        <location evidence="1">Cell membrane</location>
    </subcellularLocation>
</comment>
<evidence type="ECO:0000256" key="7">
    <source>
        <dbReference type="SAM" id="Phobius"/>
    </source>
</evidence>
<organism evidence="10 11">
    <name type="scientific">Paenibacillus nuruki</name>
    <dbReference type="NCBI Taxonomy" id="1886670"/>
    <lineage>
        <taxon>Bacteria</taxon>
        <taxon>Bacillati</taxon>
        <taxon>Bacillota</taxon>
        <taxon>Bacilli</taxon>
        <taxon>Bacillales</taxon>
        <taxon>Paenibacillaceae</taxon>
        <taxon>Paenibacillus</taxon>
    </lineage>
</organism>
<evidence type="ECO:0000259" key="9">
    <source>
        <dbReference type="PROSITE" id="PS50885"/>
    </source>
</evidence>
<dbReference type="PROSITE" id="PS50111">
    <property type="entry name" value="CHEMOTAXIS_TRANSDUC_2"/>
    <property type="match status" value="1"/>
</dbReference>
<dbReference type="PRINTS" id="PR00260">
    <property type="entry name" value="CHEMTRNSDUCR"/>
</dbReference>
<evidence type="ECO:0000256" key="5">
    <source>
        <dbReference type="ARBA" id="ARBA00029447"/>
    </source>
</evidence>
<accession>A0A1E3KYC2</accession>
<feature type="domain" description="HAMP" evidence="9">
    <location>
        <begin position="213"/>
        <end position="265"/>
    </location>
</feature>
<keyword evidence="7" id="KW-0812">Transmembrane</keyword>
<dbReference type="PATRIC" id="fig|1886670.3.peg.4367"/>
<gene>
    <name evidence="10" type="ORF">PTI45_04336</name>
</gene>
<dbReference type="SMART" id="SM00304">
    <property type="entry name" value="HAMP"/>
    <property type="match status" value="1"/>
</dbReference>
<feature type="domain" description="Methyl-accepting transducer" evidence="8">
    <location>
        <begin position="270"/>
        <end position="513"/>
    </location>
</feature>
<keyword evidence="4 6" id="KW-0807">Transducer</keyword>
<protein>
    <submittedName>
        <fullName evidence="10">Methyl-accepting chemotaxis protein McpA</fullName>
    </submittedName>
</protein>
<keyword evidence="11" id="KW-1185">Reference proteome</keyword>
<dbReference type="Pfam" id="PF00015">
    <property type="entry name" value="MCPsignal"/>
    <property type="match status" value="1"/>
</dbReference>
<dbReference type="Pfam" id="PF00672">
    <property type="entry name" value="HAMP"/>
    <property type="match status" value="1"/>
</dbReference>
<dbReference type="GO" id="GO:0005886">
    <property type="term" value="C:plasma membrane"/>
    <property type="evidence" value="ECO:0007669"/>
    <property type="project" value="UniProtKB-SubCell"/>
</dbReference>
<evidence type="ECO:0000259" key="8">
    <source>
        <dbReference type="PROSITE" id="PS50111"/>
    </source>
</evidence>
<evidence type="ECO:0000313" key="11">
    <source>
        <dbReference type="Proteomes" id="UP000094578"/>
    </source>
</evidence>
<dbReference type="Proteomes" id="UP000094578">
    <property type="component" value="Unassembled WGS sequence"/>
</dbReference>
<dbReference type="AlphaFoldDB" id="A0A1E3KYC2"/>
<dbReference type="STRING" id="1886670.PTI45_04336"/>
<dbReference type="Gene3D" id="1.10.287.950">
    <property type="entry name" value="Methyl-accepting chemotaxis protein"/>
    <property type="match status" value="1"/>
</dbReference>
<dbReference type="SUPFAM" id="SSF58104">
    <property type="entry name" value="Methyl-accepting chemotaxis protein (MCP) signaling domain"/>
    <property type="match status" value="1"/>
</dbReference>
<evidence type="ECO:0000256" key="4">
    <source>
        <dbReference type="ARBA" id="ARBA00023224"/>
    </source>
</evidence>
<evidence type="ECO:0000256" key="1">
    <source>
        <dbReference type="ARBA" id="ARBA00004236"/>
    </source>
</evidence>
<keyword evidence="2" id="KW-1003">Cell membrane</keyword>
<dbReference type="FunFam" id="1.10.287.950:FF:000001">
    <property type="entry name" value="Methyl-accepting chemotaxis sensory transducer"/>
    <property type="match status" value="1"/>
</dbReference>
<dbReference type="SMART" id="SM00283">
    <property type="entry name" value="MA"/>
    <property type="match status" value="1"/>
</dbReference>
<dbReference type="GO" id="GO:0007165">
    <property type="term" value="P:signal transduction"/>
    <property type="evidence" value="ECO:0007669"/>
    <property type="project" value="UniProtKB-KW"/>
</dbReference>
<dbReference type="PANTHER" id="PTHR32089:SF112">
    <property type="entry name" value="LYSOZYME-LIKE PROTEIN-RELATED"/>
    <property type="match status" value="1"/>
</dbReference>
<comment type="caution">
    <text evidence="10">The sequence shown here is derived from an EMBL/GenBank/DDBJ whole genome shotgun (WGS) entry which is preliminary data.</text>
</comment>
<evidence type="ECO:0000313" key="10">
    <source>
        <dbReference type="EMBL" id="ODP26496.1"/>
    </source>
</evidence>
<keyword evidence="3 7" id="KW-0472">Membrane</keyword>